<organism evidence="1 2">
    <name type="scientific">Enterovibrio norvegicus</name>
    <dbReference type="NCBI Taxonomy" id="188144"/>
    <lineage>
        <taxon>Bacteria</taxon>
        <taxon>Pseudomonadati</taxon>
        <taxon>Pseudomonadota</taxon>
        <taxon>Gammaproteobacteria</taxon>
        <taxon>Vibrionales</taxon>
        <taxon>Vibrionaceae</taxon>
        <taxon>Enterovibrio</taxon>
    </lineage>
</organism>
<gene>
    <name evidence="1" type="ORF">ACED35_17105</name>
</gene>
<protein>
    <recommendedName>
        <fullName evidence="3">SH3b domain-containing protein</fullName>
    </recommendedName>
</protein>
<dbReference type="RefSeq" id="WP_371734971.1">
    <property type="nucleotide sequence ID" value="NZ_JBGONM010000044.1"/>
</dbReference>
<dbReference type="Gene3D" id="2.30.30.40">
    <property type="entry name" value="SH3 Domains"/>
    <property type="match status" value="1"/>
</dbReference>
<evidence type="ECO:0000313" key="2">
    <source>
        <dbReference type="Proteomes" id="UP001569154"/>
    </source>
</evidence>
<accession>A0ABV4L587</accession>
<evidence type="ECO:0000313" key="1">
    <source>
        <dbReference type="EMBL" id="MEZ8082838.1"/>
    </source>
</evidence>
<dbReference type="Proteomes" id="UP001569154">
    <property type="component" value="Unassembled WGS sequence"/>
</dbReference>
<keyword evidence="2" id="KW-1185">Reference proteome</keyword>
<name>A0ABV4L587_9GAMM</name>
<sequence>MENDIELTAEMEGRKVKTKNGVAEVVRVITSQQWLHIRYPDGSIGWVGKDQFEFVS</sequence>
<comment type="caution">
    <text evidence="1">The sequence shown here is derived from an EMBL/GenBank/DDBJ whole genome shotgun (WGS) entry which is preliminary data.</text>
</comment>
<reference evidence="1 2" key="1">
    <citation type="submission" date="2024-06" db="EMBL/GenBank/DDBJ databases">
        <authorList>
            <person name="Steensen K."/>
            <person name="Seneca J."/>
            <person name="Bartlau N."/>
            <person name="Yu A.X."/>
            <person name="Polz M.F."/>
        </authorList>
    </citation>
    <scope>NUCLEOTIDE SEQUENCE [LARGE SCALE GENOMIC DNA]</scope>
    <source>
        <strain evidence="1 2">1F260</strain>
    </source>
</reference>
<proteinExistence type="predicted"/>
<dbReference type="EMBL" id="JBGONM010000044">
    <property type="protein sequence ID" value="MEZ8082838.1"/>
    <property type="molecule type" value="Genomic_DNA"/>
</dbReference>
<evidence type="ECO:0008006" key="3">
    <source>
        <dbReference type="Google" id="ProtNLM"/>
    </source>
</evidence>